<dbReference type="AlphaFoldDB" id="A0A437ABL7"/>
<dbReference type="OrthoDB" id="5356678at2759"/>
<dbReference type="RefSeq" id="XP_067494193.1">
    <property type="nucleotide sequence ID" value="XM_067631670.1"/>
</dbReference>
<proteinExistence type="predicted"/>
<feature type="compositionally biased region" description="Basic and acidic residues" evidence="2">
    <location>
        <begin position="853"/>
        <end position="874"/>
    </location>
</feature>
<reference evidence="3 4" key="1">
    <citation type="submission" date="2019-01" db="EMBL/GenBank/DDBJ databases">
        <title>Intercellular communication is required for trap formation in the nematode-trapping fungus Duddingtonia flagrans.</title>
        <authorList>
            <person name="Youssar L."/>
            <person name="Wernet V."/>
            <person name="Hensel N."/>
            <person name="Hildebrandt H.-G."/>
            <person name="Fischer R."/>
        </authorList>
    </citation>
    <scope>NUCLEOTIDE SEQUENCE [LARGE SCALE GENOMIC DNA]</scope>
    <source>
        <strain evidence="3 4">CBS H-5679</strain>
    </source>
</reference>
<sequence length="1098" mass="121213">MDNQDSFFLDDSISNIGPSIFDPQDTSVVATFSDDSSSDALIPETLQDNPDNGKIPVPQMILPHSGPSVKPEASVSQSHAASSSSHRPASSSFSNLVSSMPGIAINKCLLQTQRSTAVNQYGTTSRSCPITKPKEVAPSVLQDTTRSIVEARLATGPIDMPIVVAKPATIVKEETESNVNSEFLNLVDLTEETGETSQDAVTQPASPRGEQIGPRAVEPLVVPASADQSRSPSVGVAATTRTTPVRPALLRTMSDDGLATNRSSGPMISGLPRSRSAAASSRGADGAEINDIEIVHSILDGKFWRAQRLEDELAQMQDVIYDIDNKLGSIFDRDQEVSKLKDRCQRLQDALNEHRDRQASANEETNGLRFRLQSAHDELKRIELNMAHQLARESDKLDLSKRINKQLRDLAEKTRESLLELKDDYKGLKAELAGFLEEKDRLKSRIRERDRDVEKMKGGIRECEQRERYKTIHEQCISTDAVRLDNERLRTNLDNARSDLDRERGITASLELTLKSMAVELEGLRRSLGEQHEAVTGGVGPILAGLAQLLASQQEGFKEFRDGFSKLQADCESPQFEMDWKQQETEMRAYADKLEKWKGLKEALANQVLNLTGQLRDQQEAIRALTQEKHGFSAELERQKELNRYLVETTSKGKELNDLRLAEVRHKESLGELDKVKNELDRATRVATELEESIVEEQKKPKKANEEARTLKEQLQDEQLILAATRWTDISVKLARLEEIAGAAKAEAKLRAEEAQSHRHKLNENASKIAELEAERAAQAALLAKLETELENSKNEIKEHSAKSEALQKSLDESETLCDDRGVEIEAKGNRITELEDLLYAANSKIESLQADLSDKSEEGESLKAEPKATSLDKKKTKKGKSPPKSPGPTLKKTKKETSLPKSTKSTLAKKTREEPLHHASTHRIGKLPSAASLRRSGRVKSKSSQAKGKDKEESEVPAPLDTIVVNEGSGSTAGEEDNVEAPATQSSVPATQVSAAATQTSVALIQNPAPVQNLATQIVLPSAILMKRKPSDDFPTDFIADSGVIAWPKPTGREPRKRIRSEETLDIAMNDSRIPVSEESSQQDDLTYNAARHRNNR</sequence>
<evidence type="ECO:0000256" key="1">
    <source>
        <dbReference type="SAM" id="Coils"/>
    </source>
</evidence>
<feature type="region of interest" description="Disordered" evidence="2">
    <location>
        <begin position="32"/>
        <end position="93"/>
    </location>
</feature>
<keyword evidence="4" id="KW-1185">Reference proteome</keyword>
<dbReference type="EMBL" id="SAEB01000003">
    <property type="protein sequence ID" value="RVD88649.1"/>
    <property type="molecule type" value="Genomic_DNA"/>
</dbReference>
<evidence type="ECO:0000313" key="3">
    <source>
        <dbReference type="EMBL" id="RVD88649.1"/>
    </source>
</evidence>
<feature type="coiled-coil region" evidence="1">
    <location>
        <begin position="666"/>
        <end position="700"/>
    </location>
</feature>
<feature type="coiled-coil region" evidence="1">
    <location>
        <begin position="601"/>
        <end position="642"/>
    </location>
</feature>
<feature type="region of interest" description="Disordered" evidence="2">
    <location>
        <begin position="851"/>
        <end position="988"/>
    </location>
</feature>
<feature type="compositionally biased region" description="Low complexity" evidence="2">
    <location>
        <begin position="269"/>
        <end position="284"/>
    </location>
</feature>
<feature type="region of interest" description="Disordered" evidence="2">
    <location>
        <begin position="793"/>
        <end position="815"/>
    </location>
</feature>
<feature type="coiled-coil region" evidence="1">
    <location>
        <begin position="306"/>
        <end position="364"/>
    </location>
</feature>
<comment type="caution">
    <text evidence="3">The sequence shown here is derived from an EMBL/GenBank/DDBJ whole genome shotgun (WGS) entry which is preliminary data.</text>
</comment>
<dbReference type="VEuPathDB" id="FungiDB:DFL_002826"/>
<dbReference type="Proteomes" id="UP000283090">
    <property type="component" value="Unassembled WGS sequence"/>
</dbReference>
<evidence type="ECO:0000256" key="2">
    <source>
        <dbReference type="SAM" id="MobiDB-lite"/>
    </source>
</evidence>
<feature type="compositionally biased region" description="Polar residues" evidence="2">
    <location>
        <begin position="900"/>
        <end position="909"/>
    </location>
</feature>
<protein>
    <submittedName>
        <fullName evidence="3">Uncharacterized protein</fullName>
    </submittedName>
</protein>
<feature type="compositionally biased region" description="Basic and acidic residues" evidence="2">
    <location>
        <begin position="793"/>
        <end position="803"/>
    </location>
</feature>
<feature type="coiled-coil region" evidence="1">
    <location>
        <begin position="404"/>
        <end position="445"/>
    </location>
</feature>
<feature type="region of interest" description="Disordered" evidence="2">
    <location>
        <begin position="1050"/>
        <end position="1098"/>
    </location>
</feature>
<gene>
    <name evidence="3" type="ORF">DFL_002826</name>
</gene>
<feature type="compositionally biased region" description="Low complexity" evidence="2">
    <location>
        <begin position="73"/>
        <end position="93"/>
    </location>
</feature>
<dbReference type="STRING" id="97331.A0A437ABL7"/>
<feature type="region of interest" description="Disordered" evidence="2">
    <location>
        <begin position="254"/>
        <end position="284"/>
    </location>
</feature>
<keyword evidence="1" id="KW-0175">Coiled coil</keyword>
<accession>A0A437ABL7</accession>
<evidence type="ECO:0000313" key="4">
    <source>
        <dbReference type="Proteomes" id="UP000283090"/>
    </source>
</evidence>
<organism evidence="3 4">
    <name type="scientific">Arthrobotrys flagrans</name>
    <name type="common">Nematode-trapping fungus</name>
    <name type="synonym">Trichothecium flagrans</name>
    <dbReference type="NCBI Taxonomy" id="97331"/>
    <lineage>
        <taxon>Eukaryota</taxon>
        <taxon>Fungi</taxon>
        <taxon>Dikarya</taxon>
        <taxon>Ascomycota</taxon>
        <taxon>Pezizomycotina</taxon>
        <taxon>Orbiliomycetes</taxon>
        <taxon>Orbiliales</taxon>
        <taxon>Orbiliaceae</taxon>
        <taxon>Arthrobotrys</taxon>
    </lineage>
</organism>
<dbReference type="GeneID" id="93585137"/>
<name>A0A437ABL7_ARTFL</name>